<accession>A0A1C2EBZ5</accession>
<reference evidence="4 5" key="1">
    <citation type="submission" date="2016-08" db="EMBL/GenBank/DDBJ databases">
        <title>Whole genome sequence of Mesorhizobium sp. strain UASWS1009 isolated from industrial sewage.</title>
        <authorList>
            <person name="Crovadore J."/>
            <person name="Calmin G."/>
            <person name="Chablais R."/>
            <person name="Cochard B."/>
            <person name="Lefort F."/>
        </authorList>
    </citation>
    <scope>NUCLEOTIDE SEQUENCE [LARGE SCALE GENOMIC DNA]</scope>
    <source>
        <strain evidence="4 5">UASWS1009</strain>
    </source>
</reference>
<dbReference type="PANTHER" id="PTHR30290">
    <property type="entry name" value="PERIPLASMIC BINDING COMPONENT OF ABC TRANSPORTER"/>
    <property type="match status" value="1"/>
</dbReference>
<dbReference type="GO" id="GO:0043190">
    <property type="term" value="C:ATP-binding cassette (ABC) transporter complex"/>
    <property type="evidence" value="ECO:0007669"/>
    <property type="project" value="InterPro"/>
</dbReference>
<dbReference type="EMBL" id="MDEO01000021">
    <property type="protein sequence ID" value="OCX24477.1"/>
    <property type="molecule type" value="Genomic_DNA"/>
</dbReference>
<dbReference type="InterPro" id="IPR000914">
    <property type="entry name" value="SBP_5_dom"/>
</dbReference>
<feature type="domain" description="Solute-binding protein family 5" evidence="3">
    <location>
        <begin position="98"/>
        <end position="447"/>
    </location>
</feature>
<dbReference type="AlphaFoldDB" id="A0A1C2EBZ5"/>
<evidence type="ECO:0000313" key="4">
    <source>
        <dbReference type="EMBL" id="OCX24477.1"/>
    </source>
</evidence>
<dbReference type="GO" id="GO:0015833">
    <property type="term" value="P:peptide transport"/>
    <property type="evidence" value="ECO:0007669"/>
    <property type="project" value="TreeGrafter"/>
</dbReference>
<organism evidence="4 5">
    <name type="scientific">Mesorhizobium hungaricum</name>
    <dbReference type="NCBI Taxonomy" id="1566387"/>
    <lineage>
        <taxon>Bacteria</taxon>
        <taxon>Pseudomonadati</taxon>
        <taxon>Pseudomonadota</taxon>
        <taxon>Alphaproteobacteria</taxon>
        <taxon>Hyphomicrobiales</taxon>
        <taxon>Phyllobacteriaceae</taxon>
        <taxon>Mesorhizobium</taxon>
    </lineage>
</organism>
<dbReference type="Gene3D" id="3.10.105.10">
    <property type="entry name" value="Dipeptide-binding Protein, Domain 3"/>
    <property type="match status" value="1"/>
</dbReference>
<dbReference type="NCBIfam" id="TIGR01409">
    <property type="entry name" value="TAT_signal_seq"/>
    <property type="match status" value="1"/>
</dbReference>
<dbReference type="GO" id="GO:0030288">
    <property type="term" value="C:outer membrane-bounded periplasmic space"/>
    <property type="evidence" value="ECO:0007669"/>
    <property type="project" value="UniProtKB-ARBA"/>
</dbReference>
<comment type="subcellular location">
    <subcellularLocation>
        <location evidence="1">Periplasm</location>
    </subcellularLocation>
</comment>
<keyword evidence="5" id="KW-1185">Reference proteome</keyword>
<dbReference type="InterPro" id="IPR019546">
    <property type="entry name" value="TAT_signal_bac_arc"/>
</dbReference>
<gene>
    <name evidence="4" type="ORF">QV13_01940</name>
</gene>
<dbReference type="RefSeq" id="WP_024925915.1">
    <property type="nucleotide sequence ID" value="NZ_MDEO01000021.1"/>
</dbReference>
<protein>
    <submittedName>
        <fullName evidence="4">Peptide ABC transporter substrate-binding protein</fullName>
    </submittedName>
</protein>
<name>A0A1C2EBZ5_9HYPH</name>
<dbReference type="InterPro" id="IPR030678">
    <property type="entry name" value="Peptide/Ni-bd"/>
</dbReference>
<dbReference type="PROSITE" id="PS51318">
    <property type="entry name" value="TAT"/>
    <property type="match status" value="1"/>
</dbReference>
<evidence type="ECO:0000256" key="2">
    <source>
        <dbReference type="ARBA" id="ARBA00005695"/>
    </source>
</evidence>
<evidence type="ECO:0000313" key="5">
    <source>
        <dbReference type="Proteomes" id="UP000094412"/>
    </source>
</evidence>
<dbReference type="InterPro" id="IPR039424">
    <property type="entry name" value="SBP_5"/>
</dbReference>
<comment type="similarity">
    <text evidence="2">Belongs to the bacterial solute-binding protein 5 family.</text>
</comment>
<dbReference type="SUPFAM" id="SSF53850">
    <property type="entry name" value="Periplasmic binding protein-like II"/>
    <property type="match status" value="1"/>
</dbReference>
<dbReference type="Gene3D" id="3.40.190.10">
    <property type="entry name" value="Periplasmic binding protein-like II"/>
    <property type="match status" value="1"/>
</dbReference>
<dbReference type="PIRSF" id="PIRSF002741">
    <property type="entry name" value="MppA"/>
    <property type="match status" value="1"/>
</dbReference>
<evidence type="ECO:0000256" key="1">
    <source>
        <dbReference type="ARBA" id="ARBA00004418"/>
    </source>
</evidence>
<sequence>MSNELEYLSRRVAAGKLNRRDFLGRAAALGVSAAFANTLLSDAAKAEGPVKGGTLKAGMQGGAATDSLDPALWASQVPYTFGRCWGEQMVEVTPTGGIEPKLAESYEASDDAKTWTFKIRKGVTFHNGKELTPQDIVATLERHGDKNSKSAALAFISEFDTVKADGGNVVIKLKEPNADLPYVVADYHLMIQPNGGKDNPTAGIGTGPYKVVTNEPGVRHAGARHEGHWDQAKRGHADQIEIIVINDATARTSALQGGQVHMINRVEPKIVSLVKRVPGVTIRNVAGKGHYVFIAHCNTAPFDNNDLRLALKYAVDRDEMVQKILGGYGTVGNDMPVSKAYALYSDDIEQRKYDPDKAKFHFKKSGHSGPVLLRTSDVAFPGAVDAAQLYQQSAAKAGIQIDVKREPGDGYWSEVWNKQPFSMSYWTGRPTQDQVYSVAYLKNAEWNDTRFFRDDFDKLILQARSELDAAKRKTLYRQAGVMLRDEGGVIVPMFNDYIDATSAKVGGWVDDVNSELMNGHALTKCWLQA</sequence>
<comment type="caution">
    <text evidence="4">The sequence shown here is derived from an EMBL/GenBank/DDBJ whole genome shotgun (WGS) entry which is preliminary data.</text>
</comment>
<dbReference type="OrthoDB" id="9803988at2"/>
<dbReference type="CDD" id="cd08503">
    <property type="entry name" value="PBP2_NikA_DppA_OppA_like_17"/>
    <property type="match status" value="1"/>
</dbReference>
<proteinExistence type="inferred from homology"/>
<dbReference type="Pfam" id="PF00496">
    <property type="entry name" value="SBP_bac_5"/>
    <property type="match status" value="1"/>
</dbReference>
<dbReference type="GO" id="GO:1904680">
    <property type="term" value="F:peptide transmembrane transporter activity"/>
    <property type="evidence" value="ECO:0007669"/>
    <property type="project" value="TreeGrafter"/>
</dbReference>
<dbReference type="InterPro" id="IPR006311">
    <property type="entry name" value="TAT_signal"/>
</dbReference>
<dbReference type="Proteomes" id="UP000094412">
    <property type="component" value="Unassembled WGS sequence"/>
</dbReference>
<dbReference type="STRING" id="1566387.QV13_01940"/>
<evidence type="ECO:0000259" key="3">
    <source>
        <dbReference type="Pfam" id="PF00496"/>
    </source>
</evidence>